<dbReference type="Pfam" id="PF20032">
    <property type="entry name" value="ADYC"/>
    <property type="match status" value="1"/>
</dbReference>
<dbReference type="RefSeq" id="WP_272089005.1">
    <property type="nucleotide sequence ID" value="NZ_JAQNDL010000003.1"/>
</dbReference>
<accession>A0ABT5E6R1</accession>
<dbReference type="EMBL" id="JAQNDL010000003">
    <property type="protein sequence ID" value="MDC0720497.1"/>
    <property type="molecule type" value="Genomic_DNA"/>
</dbReference>
<evidence type="ECO:0000256" key="1">
    <source>
        <dbReference type="SAM" id="SignalP"/>
    </source>
</evidence>
<organism evidence="3 4">
    <name type="scientific">Nannocystis bainbridge</name>
    <dbReference type="NCBI Taxonomy" id="2995303"/>
    <lineage>
        <taxon>Bacteria</taxon>
        <taxon>Pseudomonadati</taxon>
        <taxon>Myxococcota</taxon>
        <taxon>Polyangia</taxon>
        <taxon>Nannocystales</taxon>
        <taxon>Nannocystaceae</taxon>
        <taxon>Nannocystis</taxon>
    </lineage>
</organism>
<keyword evidence="4" id="KW-1185">Reference proteome</keyword>
<evidence type="ECO:0000313" key="3">
    <source>
        <dbReference type="EMBL" id="MDC0720497.1"/>
    </source>
</evidence>
<proteinExistence type="predicted"/>
<feature type="signal peptide" evidence="1">
    <location>
        <begin position="1"/>
        <end position="24"/>
    </location>
</feature>
<keyword evidence="1" id="KW-0732">Signal</keyword>
<feature type="chain" id="PRO_5046350753" evidence="1">
    <location>
        <begin position="25"/>
        <end position="335"/>
    </location>
</feature>
<gene>
    <name evidence="3" type="ORF">POL25_26580</name>
</gene>
<evidence type="ECO:0000259" key="2">
    <source>
        <dbReference type="Pfam" id="PF20032"/>
    </source>
</evidence>
<comment type="caution">
    <text evidence="3">The sequence shown here is derived from an EMBL/GenBank/DDBJ whole genome shotgun (WGS) entry which is preliminary data.</text>
</comment>
<dbReference type="InterPro" id="IPR045426">
    <property type="entry name" value="ADYC"/>
</dbReference>
<reference evidence="3 4" key="1">
    <citation type="submission" date="2022-11" db="EMBL/GenBank/DDBJ databases">
        <title>Minimal conservation of predation-associated metabolite biosynthetic gene clusters underscores biosynthetic potential of Myxococcota including descriptions for ten novel species: Archangium lansinium sp. nov., Myxococcus landrumus sp. nov., Nannocystis bai.</title>
        <authorList>
            <person name="Ahearne A."/>
            <person name="Stevens C."/>
            <person name="Dowd S."/>
        </authorList>
    </citation>
    <scope>NUCLEOTIDE SEQUENCE [LARGE SCALE GENOMIC DNA]</scope>
    <source>
        <strain evidence="3 4">BB15-2</strain>
    </source>
</reference>
<name>A0ABT5E6R1_9BACT</name>
<feature type="domain" description="ADYC" evidence="2">
    <location>
        <begin position="102"/>
        <end position="292"/>
    </location>
</feature>
<protein>
    <submittedName>
        <fullName evidence="3">ADYC domain-containing protein</fullName>
    </submittedName>
</protein>
<sequence>MSLFNVGFRFVPLALVGLSVACTALPDDADLEFRTTCTACTFNSPDVDDAPIPELAFDGQENFAGVSLIGLRENVGGRIFEFDVYNDEMIARYGKTIVESGGGLVGWQLLMERDGQPLIARITGYDAAAEGLTDDGQPLTAYAIAYDGLIGGVPAYAINVCPEFAATASEPVLTIIRSQTYDREEKRVDLIDPNWVTFACKGEAAYKAKALGYSESRIFPGSSGPATRAQQDATLKMITADYCGTGHSFTEQGTELHWENRVGSVTATPGPMDPIEAVWGPDGALCLDEPRYTTKLLVEAECGHTFPSCAGFDYSGPWEWKTWKKLPPPPPPPQP</sequence>
<dbReference type="Proteomes" id="UP001221686">
    <property type="component" value="Unassembled WGS sequence"/>
</dbReference>
<evidence type="ECO:0000313" key="4">
    <source>
        <dbReference type="Proteomes" id="UP001221686"/>
    </source>
</evidence>